<gene>
    <name evidence="1" type="ORF">AVEN_234658_1</name>
</gene>
<dbReference type="Proteomes" id="UP000499080">
    <property type="component" value="Unassembled WGS sequence"/>
</dbReference>
<evidence type="ECO:0000313" key="2">
    <source>
        <dbReference type="Proteomes" id="UP000499080"/>
    </source>
</evidence>
<name>A0A4Y2D142_ARAVE</name>
<keyword evidence="2" id="KW-1185">Reference proteome</keyword>
<proteinExistence type="predicted"/>
<evidence type="ECO:0000313" key="1">
    <source>
        <dbReference type="EMBL" id="GBM09826.1"/>
    </source>
</evidence>
<protein>
    <submittedName>
        <fullName evidence="1">Uncharacterized protein</fullName>
    </submittedName>
</protein>
<organism evidence="1 2">
    <name type="scientific">Araneus ventricosus</name>
    <name type="common">Orbweaver spider</name>
    <name type="synonym">Epeira ventricosa</name>
    <dbReference type="NCBI Taxonomy" id="182803"/>
    <lineage>
        <taxon>Eukaryota</taxon>
        <taxon>Metazoa</taxon>
        <taxon>Ecdysozoa</taxon>
        <taxon>Arthropoda</taxon>
        <taxon>Chelicerata</taxon>
        <taxon>Arachnida</taxon>
        <taxon>Araneae</taxon>
        <taxon>Araneomorphae</taxon>
        <taxon>Entelegynae</taxon>
        <taxon>Araneoidea</taxon>
        <taxon>Araneidae</taxon>
        <taxon>Araneus</taxon>
    </lineage>
</organism>
<reference evidence="1 2" key="1">
    <citation type="journal article" date="2019" name="Sci. Rep.">
        <title>Orb-weaving spider Araneus ventricosus genome elucidates the spidroin gene catalogue.</title>
        <authorList>
            <person name="Kono N."/>
            <person name="Nakamura H."/>
            <person name="Ohtoshi R."/>
            <person name="Moran D.A.P."/>
            <person name="Shinohara A."/>
            <person name="Yoshida Y."/>
            <person name="Fujiwara M."/>
            <person name="Mori M."/>
            <person name="Tomita M."/>
            <person name="Arakawa K."/>
        </authorList>
    </citation>
    <scope>NUCLEOTIDE SEQUENCE [LARGE SCALE GENOMIC DNA]</scope>
</reference>
<sequence length="121" mass="13657">MSKLTNFIIRIELWDVDQVWCILRILLSLKASKWKRNNNIKTANADNQVVVCNKYNVTALMMNGTSAHFKNQYKHIIAVSALYHEKRGPHDGIGAVQGSVVWKEGAAGDEAIIKRCGRFSK</sequence>
<accession>A0A4Y2D142</accession>
<dbReference type="EMBL" id="BGPR01000276">
    <property type="protein sequence ID" value="GBM09826.1"/>
    <property type="molecule type" value="Genomic_DNA"/>
</dbReference>
<dbReference type="AlphaFoldDB" id="A0A4Y2D142"/>
<comment type="caution">
    <text evidence="1">The sequence shown here is derived from an EMBL/GenBank/DDBJ whole genome shotgun (WGS) entry which is preliminary data.</text>
</comment>